<comment type="caution">
    <text evidence="1">The sequence shown here is derived from an EMBL/GenBank/DDBJ whole genome shotgun (WGS) entry which is preliminary data.</text>
</comment>
<reference evidence="1 2" key="1">
    <citation type="submission" date="2018-04" db="EMBL/GenBank/DDBJ databases">
        <title>Genomic Encyclopedia of Type Strains, Phase III (KMG-III): the genomes of soil and plant-associated and newly described type strains.</title>
        <authorList>
            <person name="Whitman W."/>
        </authorList>
    </citation>
    <scope>NUCLEOTIDE SEQUENCE [LARGE SCALE GENOMIC DNA]</scope>
    <source>
        <strain evidence="1 2">MA-olki</strain>
    </source>
</reference>
<evidence type="ECO:0000313" key="1">
    <source>
        <dbReference type="EMBL" id="PTW47464.1"/>
    </source>
</evidence>
<proteinExistence type="predicted"/>
<organism evidence="1 2">
    <name type="scientific">Sphingomonas faeni</name>
    <dbReference type="NCBI Taxonomy" id="185950"/>
    <lineage>
        <taxon>Bacteria</taxon>
        <taxon>Pseudomonadati</taxon>
        <taxon>Pseudomonadota</taxon>
        <taxon>Alphaproteobacteria</taxon>
        <taxon>Sphingomonadales</taxon>
        <taxon>Sphingomonadaceae</taxon>
        <taxon>Sphingomonas</taxon>
    </lineage>
</organism>
<evidence type="ECO:0000313" key="2">
    <source>
        <dbReference type="Proteomes" id="UP000244013"/>
    </source>
</evidence>
<dbReference type="Proteomes" id="UP000244013">
    <property type="component" value="Unassembled WGS sequence"/>
</dbReference>
<name>A0A2T5U7K9_9SPHN</name>
<protein>
    <submittedName>
        <fullName evidence="1">Uncharacterized protein</fullName>
    </submittedName>
</protein>
<gene>
    <name evidence="1" type="ORF">C8J25_103182</name>
</gene>
<accession>A0A2T5U7K9</accession>
<dbReference type="EMBL" id="QAYE01000003">
    <property type="protein sequence ID" value="PTW47464.1"/>
    <property type="molecule type" value="Genomic_DNA"/>
</dbReference>
<sequence>MRHRYNPLPTRVTTKQRKRYWPVVANMTYAFLTIRREENGQQVVRRPQATDVIGHVLRGAFDDTHSMPDDMMIMLRRLDAMPHRLN</sequence>
<dbReference type="AlphaFoldDB" id="A0A2T5U7K9"/>